<feature type="region of interest" description="Disordered" evidence="1">
    <location>
        <begin position="89"/>
        <end position="115"/>
    </location>
</feature>
<protein>
    <submittedName>
        <fullName evidence="2">Uncharacterized protein</fullName>
    </submittedName>
</protein>
<evidence type="ECO:0000256" key="1">
    <source>
        <dbReference type="SAM" id="MobiDB-lite"/>
    </source>
</evidence>
<accession>A0A382L666</accession>
<sequence length="115" mass="12601">MSGSFEQAAIIAKDPYAWLAENDIDTEPGDYPEFMNPLEVVVKALNKMIFPAPKKIKFPVEPTARAQWMPGIDPESRLVPESIVPGLLEGTPAQRVDQPTTSGKPTTGEATFINF</sequence>
<organism evidence="2">
    <name type="scientific">marine metagenome</name>
    <dbReference type="NCBI Taxonomy" id="408172"/>
    <lineage>
        <taxon>unclassified sequences</taxon>
        <taxon>metagenomes</taxon>
        <taxon>ecological metagenomes</taxon>
    </lineage>
</organism>
<reference evidence="2" key="1">
    <citation type="submission" date="2018-05" db="EMBL/GenBank/DDBJ databases">
        <authorList>
            <person name="Lanie J.A."/>
            <person name="Ng W.-L."/>
            <person name="Kazmierczak K.M."/>
            <person name="Andrzejewski T.M."/>
            <person name="Davidsen T.M."/>
            <person name="Wayne K.J."/>
            <person name="Tettelin H."/>
            <person name="Glass J.I."/>
            <person name="Rusch D."/>
            <person name="Podicherti R."/>
            <person name="Tsui H.-C.T."/>
            <person name="Winkler M.E."/>
        </authorList>
    </citation>
    <scope>NUCLEOTIDE SEQUENCE</scope>
</reference>
<dbReference type="AlphaFoldDB" id="A0A382L666"/>
<dbReference type="EMBL" id="UINC01085019">
    <property type="protein sequence ID" value="SVC32170.1"/>
    <property type="molecule type" value="Genomic_DNA"/>
</dbReference>
<name>A0A382L666_9ZZZZ</name>
<proteinExistence type="predicted"/>
<feature type="non-terminal residue" evidence="2">
    <location>
        <position position="115"/>
    </location>
</feature>
<feature type="compositionally biased region" description="Polar residues" evidence="1">
    <location>
        <begin position="97"/>
        <end position="115"/>
    </location>
</feature>
<gene>
    <name evidence="2" type="ORF">METZ01_LOCUS285024</name>
</gene>
<evidence type="ECO:0000313" key="2">
    <source>
        <dbReference type="EMBL" id="SVC32170.1"/>
    </source>
</evidence>